<name>A0AAU8GZP9_9BACT</name>
<proteinExistence type="predicted"/>
<dbReference type="InterPro" id="IPR011006">
    <property type="entry name" value="CheY-like_superfamily"/>
</dbReference>
<dbReference type="PROSITE" id="PS50110">
    <property type="entry name" value="RESPONSE_REGULATORY"/>
    <property type="match status" value="1"/>
</dbReference>
<dbReference type="Gene3D" id="3.40.50.2300">
    <property type="match status" value="1"/>
</dbReference>
<dbReference type="AlphaFoldDB" id="A0AAU8GZP9"/>
<evidence type="ECO:0000256" key="1">
    <source>
        <dbReference type="ARBA" id="ARBA00022553"/>
    </source>
</evidence>
<dbReference type="Pfam" id="PF14332">
    <property type="entry name" value="DUF4388"/>
    <property type="match status" value="1"/>
</dbReference>
<feature type="modified residue" description="4-aspartylphosphate" evidence="2">
    <location>
        <position position="54"/>
    </location>
</feature>
<dbReference type="InterPro" id="IPR001789">
    <property type="entry name" value="Sig_transdc_resp-reg_receiver"/>
</dbReference>
<dbReference type="SMART" id="SM00448">
    <property type="entry name" value="REC"/>
    <property type="match status" value="1"/>
</dbReference>
<dbReference type="GO" id="GO:0000160">
    <property type="term" value="P:phosphorelay signal transduction system"/>
    <property type="evidence" value="ECO:0007669"/>
    <property type="project" value="InterPro"/>
</dbReference>
<keyword evidence="1 2" id="KW-0597">Phosphoprotein</keyword>
<feature type="domain" description="Response regulatory" evidence="3">
    <location>
        <begin position="5"/>
        <end position="121"/>
    </location>
</feature>
<dbReference type="RefSeq" id="WP_353685672.1">
    <property type="nucleotide sequence ID" value="NZ_CP144374.1"/>
</dbReference>
<dbReference type="InterPro" id="IPR025497">
    <property type="entry name" value="PatA-like_N"/>
</dbReference>
<dbReference type="KEGG" id="tob:V4D31_06630"/>
<accession>A0AAU8GZP9</accession>
<sequence length="403" mass="45888">MAGEKILVMDDSPLVRKLAEVSLQEAGYEVYTASDGEEGLKIAEQIKPDLILVDFIMPKMTGSQVCKLIRENETLKDIPIILITGKGETVGQALIEKYGILDYFIKPFKSEELVEKINQVLSKAPEVKKIPEEIPVFTYESPETEIKEVEEIEPIVLPETEEEVFSVEEKGIELTKEIELKEKIFEEPEPMQKTQDLFETPEIELPEMELLGKEESFGTQEIESIQDILEEPPKTEIEEIKPAFDLTILEKLIDNKFNSFYEKIIPLLDSSVEGVLKKYGLIKDSSVILSGNLNFFKVQEIFTLINSNSLNGIFYAYSNAIAYEFLFISGKIIYGISNLQKQKIGAKLLNEMDQEEIKDITIEALNSLKNLQNGNFIFEKKDFSDSWLLNKTGYNPLELVKET</sequence>
<dbReference type="SUPFAM" id="SSF52172">
    <property type="entry name" value="CheY-like"/>
    <property type="match status" value="1"/>
</dbReference>
<evidence type="ECO:0000313" key="4">
    <source>
        <dbReference type="EMBL" id="XCH48016.1"/>
    </source>
</evidence>
<gene>
    <name evidence="4" type="ORF">V4D31_06630</name>
</gene>
<organism evidence="4">
    <name type="scientific">Thermodesulfovibrio obliviosus</name>
    <dbReference type="NCBI Taxonomy" id="3118332"/>
    <lineage>
        <taxon>Bacteria</taxon>
        <taxon>Pseudomonadati</taxon>
        <taxon>Nitrospirota</taxon>
        <taxon>Thermodesulfovibrionia</taxon>
        <taxon>Thermodesulfovibrionales</taxon>
        <taxon>Thermodesulfovibrionaceae</taxon>
        <taxon>Thermodesulfovibrio</taxon>
    </lineage>
</organism>
<reference evidence="4" key="1">
    <citation type="submission" date="2024-01" db="EMBL/GenBank/DDBJ databases">
        <title>The first autotrophic representatives of the genus Thermodesulfovibrio.</title>
        <authorList>
            <person name="Maltseva A.I."/>
            <person name="Elcheninov A.G."/>
            <person name="Kublanov I.V."/>
            <person name="Lebedinsky A.V."/>
            <person name="Frolov E.N."/>
        </authorList>
    </citation>
    <scope>NUCLEOTIDE SEQUENCE</scope>
    <source>
        <strain evidence="4">3462-1</strain>
    </source>
</reference>
<dbReference type="Pfam" id="PF00072">
    <property type="entry name" value="Response_reg"/>
    <property type="match status" value="1"/>
</dbReference>
<dbReference type="PANTHER" id="PTHR44591">
    <property type="entry name" value="STRESS RESPONSE REGULATOR PROTEIN 1"/>
    <property type="match status" value="1"/>
</dbReference>
<evidence type="ECO:0000256" key="2">
    <source>
        <dbReference type="PROSITE-ProRule" id="PRU00169"/>
    </source>
</evidence>
<protein>
    <submittedName>
        <fullName evidence="4">Response regulator</fullName>
    </submittedName>
</protein>
<dbReference type="PANTHER" id="PTHR44591:SF3">
    <property type="entry name" value="RESPONSE REGULATORY DOMAIN-CONTAINING PROTEIN"/>
    <property type="match status" value="1"/>
</dbReference>
<dbReference type="EMBL" id="CP144374">
    <property type="protein sequence ID" value="XCH48016.1"/>
    <property type="molecule type" value="Genomic_DNA"/>
</dbReference>
<evidence type="ECO:0000259" key="3">
    <source>
        <dbReference type="PROSITE" id="PS50110"/>
    </source>
</evidence>
<dbReference type="InterPro" id="IPR050595">
    <property type="entry name" value="Bact_response_regulator"/>
</dbReference>